<dbReference type="GO" id="GO:0004239">
    <property type="term" value="F:initiator methionyl aminopeptidase activity"/>
    <property type="evidence" value="ECO:0007669"/>
    <property type="project" value="UniProtKB-UniRule"/>
</dbReference>
<dbReference type="GO" id="GO:0070006">
    <property type="term" value="F:metalloaminopeptidase activity"/>
    <property type="evidence" value="ECO:0007669"/>
    <property type="project" value="UniProtKB-UniRule"/>
</dbReference>
<evidence type="ECO:0000259" key="8">
    <source>
        <dbReference type="Pfam" id="PF00557"/>
    </source>
</evidence>
<dbReference type="RefSeq" id="WP_148971490.1">
    <property type="nucleotide sequence ID" value="NZ_CP043316.1"/>
</dbReference>
<proteinExistence type="inferred from homology"/>
<comment type="function">
    <text evidence="1 6">Removes the N-terminal methionine from nascent proteins. The N-terminal methionine is often cleaved when the second residue in the primary sequence is small and uncharged (Met-Ala-, Cys, Gly, Pro, Ser, Thr, or Val). Requires deformylation of the N(alpha)-formylated initiator methionine before it can be hydrolyzed.</text>
</comment>
<comment type="similarity">
    <text evidence="6">Belongs to the peptidase M24A family. Methionine aminopeptidase type 1 subfamily.</text>
</comment>
<feature type="binding site" evidence="6">
    <location>
        <position position="183"/>
    </location>
    <ligand>
        <name>substrate</name>
    </ligand>
</feature>
<dbReference type="HAMAP" id="MF_01974">
    <property type="entry name" value="MetAP_1"/>
    <property type="match status" value="1"/>
</dbReference>
<evidence type="ECO:0000313" key="9">
    <source>
        <dbReference type="EMBL" id="QEK38374.1"/>
    </source>
</evidence>
<organism evidence="9 10">
    <name type="scientific">Candidatus Cytomitobacter primus</name>
    <dbReference type="NCBI Taxonomy" id="2066024"/>
    <lineage>
        <taxon>Bacteria</taxon>
        <taxon>Pseudomonadati</taxon>
        <taxon>Pseudomonadota</taxon>
        <taxon>Alphaproteobacteria</taxon>
        <taxon>Holosporales</taxon>
        <taxon>Holosporaceae</taxon>
        <taxon>Candidatus Cytomitobacter</taxon>
    </lineage>
</organism>
<dbReference type="InterPro" id="IPR001714">
    <property type="entry name" value="Pept_M24_MAP"/>
</dbReference>
<dbReference type="GO" id="GO:0046872">
    <property type="term" value="F:metal ion binding"/>
    <property type="evidence" value="ECO:0007669"/>
    <property type="project" value="UniProtKB-UniRule"/>
</dbReference>
<gene>
    <name evidence="6 9" type="primary">map</name>
    <name evidence="9" type="ORF">FZC34_00340</name>
</gene>
<feature type="binding site" evidence="6">
    <location>
        <position position="176"/>
    </location>
    <ligand>
        <name>a divalent metal cation</name>
        <dbReference type="ChEBI" id="CHEBI:60240"/>
        <label>2</label>
        <note>catalytic</note>
    </ligand>
</feature>
<dbReference type="OrthoDB" id="9802055at2"/>
<feature type="binding site" evidence="6">
    <location>
        <position position="112"/>
    </location>
    <ligand>
        <name>a divalent metal cation</name>
        <dbReference type="ChEBI" id="CHEBI:60240"/>
        <label>2</label>
        <note>catalytic</note>
    </ligand>
</feature>
<evidence type="ECO:0000256" key="3">
    <source>
        <dbReference type="ARBA" id="ARBA00022670"/>
    </source>
</evidence>
<feature type="binding site" evidence="6">
    <location>
        <position position="84"/>
    </location>
    <ligand>
        <name>substrate</name>
    </ligand>
</feature>
<evidence type="ECO:0000256" key="2">
    <source>
        <dbReference type="ARBA" id="ARBA00022438"/>
    </source>
</evidence>
<evidence type="ECO:0000256" key="7">
    <source>
        <dbReference type="RuleBase" id="RU003653"/>
    </source>
</evidence>
<dbReference type="CDD" id="cd01086">
    <property type="entry name" value="MetAP1"/>
    <property type="match status" value="1"/>
</dbReference>
<feature type="binding site" evidence="6">
    <location>
        <position position="101"/>
    </location>
    <ligand>
        <name>a divalent metal cation</name>
        <dbReference type="ChEBI" id="CHEBI:60240"/>
        <label>1</label>
    </ligand>
</feature>
<keyword evidence="5 6" id="KW-0378">Hydrolase</keyword>
<comment type="cofactor">
    <cofactor evidence="6">
        <name>Co(2+)</name>
        <dbReference type="ChEBI" id="CHEBI:48828"/>
    </cofactor>
    <cofactor evidence="6">
        <name>Zn(2+)</name>
        <dbReference type="ChEBI" id="CHEBI:29105"/>
    </cofactor>
    <cofactor evidence="6">
        <name>Mn(2+)</name>
        <dbReference type="ChEBI" id="CHEBI:29035"/>
    </cofactor>
    <cofactor evidence="6">
        <name>Fe(2+)</name>
        <dbReference type="ChEBI" id="CHEBI:29033"/>
    </cofactor>
    <text evidence="6">Binds 2 divalent metal cations per subunit. Has a high-affinity and a low affinity metal-binding site. The true nature of the physiological cofactor is under debate. The enzyme is active with cobalt, zinc, manganese or divalent iron ions. Most likely, methionine aminopeptidases function as mononuclear Fe(2+)-metalloproteases under physiological conditions, and the catalytically relevant metal-binding site has been assigned to the histidine-containing high-affinity site.</text>
</comment>
<dbReference type="PRINTS" id="PR00599">
    <property type="entry name" value="MAPEPTIDASE"/>
</dbReference>
<dbReference type="AlphaFoldDB" id="A0A5C0UH54"/>
<keyword evidence="3 6" id="KW-0645">Protease</keyword>
<protein>
    <recommendedName>
        <fullName evidence="6 7">Methionine aminopeptidase</fullName>
        <shortName evidence="6">MAP</shortName>
        <shortName evidence="6">MetAP</shortName>
        <ecNumber evidence="6 7">3.4.11.18</ecNumber>
    </recommendedName>
    <alternativeName>
        <fullName evidence="6">Peptidase M</fullName>
    </alternativeName>
</protein>
<reference evidence="9 10" key="1">
    <citation type="submission" date="2019-08" db="EMBL/GenBank/DDBJ databases">
        <title>Highly reduced genomes of protist endosymbionts show evolutionary convergence.</title>
        <authorList>
            <person name="George E."/>
            <person name="Husnik F."/>
            <person name="Tashyreva D."/>
            <person name="Prokopchuk G."/>
            <person name="Horak A."/>
            <person name="Kwong W.K."/>
            <person name="Lukes J."/>
            <person name="Keeling P.J."/>
        </authorList>
    </citation>
    <scope>NUCLEOTIDE SEQUENCE [LARGE SCALE GENOMIC DNA]</scope>
    <source>
        <strain evidence="9">1604LC</strain>
    </source>
</reference>
<dbReference type="NCBIfam" id="TIGR00500">
    <property type="entry name" value="met_pdase_I"/>
    <property type="match status" value="1"/>
</dbReference>
<dbReference type="InterPro" id="IPR000994">
    <property type="entry name" value="Pept_M24"/>
</dbReference>
<feature type="binding site" evidence="6">
    <location>
        <position position="240"/>
    </location>
    <ligand>
        <name>a divalent metal cation</name>
        <dbReference type="ChEBI" id="CHEBI:60240"/>
        <label>1</label>
    </ligand>
</feature>
<keyword evidence="10" id="KW-1185">Reference proteome</keyword>
<comment type="subunit">
    <text evidence="6">Monomer.</text>
</comment>
<dbReference type="Gene3D" id="3.90.230.10">
    <property type="entry name" value="Creatinase/methionine aminopeptidase superfamily"/>
    <property type="match status" value="1"/>
</dbReference>
<feature type="binding site" evidence="6">
    <location>
        <position position="112"/>
    </location>
    <ligand>
        <name>a divalent metal cation</name>
        <dbReference type="ChEBI" id="CHEBI:60240"/>
        <label>1</label>
    </ligand>
</feature>
<evidence type="ECO:0000313" key="10">
    <source>
        <dbReference type="Proteomes" id="UP000325004"/>
    </source>
</evidence>
<dbReference type="InterPro" id="IPR036005">
    <property type="entry name" value="Creatinase/aminopeptidase-like"/>
</dbReference>
<keyword evidence="4 6" id="KW-0479">Metal-binding</keyword>
<feature type="binding site" evidence="6">
    <location>
        <position position="240"/>
    </location>
    <ligand>
        <name>a divalent metal cation</name>
        <dbReference type="ChEBI" id="CHEBI:60240"/>
        <label>2</label>
        <note>catalytic</note>
    </ligand>
</feature>
<comment type="catalytic activity">
    <reaction evidence="6 7">
        <text>Release of N-terminal amino acids, preferentially methionine, from peptides and arylamides.</text>
        <dbReference type="EC" id="3.4.11.18"/>
    </reaction>
</comment>
<keyword evidence="2 6" id="KW-0031">Aminopeptidase</keyword>
<dbReference type="Pfam" id="PF00557">
    <property type="entry name" value="Peptidase_M24"/>
    <property type="match status" value="1"/>
</dbReference>
<sequence>MVIKNKFGVKVYDENSLDKMRIACGLASATLDYLESFVKPGVTTKYIDQMCEEFVRKNGGVPTCKGYKGFPASLCISINEVACHGIPNNTQLKSGDIVNLDVVVEVGGWHGDTSRTFAVGELSKQHKDLVKIAEEAMYVGINSVKANGCFNDIGVAVEKYVASQEGYCLVKEFCGHGIGRNMHEEPLVLHFAVNNQTSPIEPGMFFTIEPIISCGSPHVKQMKDGWTMVTKDKSYAAQFEHTLFVGYDDKIHILT</sequence>
<evidence type="ECO:0000256" key="5">
    <source>
        <dbReference type="ARBA" id="ARBA00022801"/>
    </source>
</evidence>
<dbReference type="EMBL" id="CP043316">
    <property type="protein sequence ID" value="QEK38374.1"/>
    <property type="molecule type" value="Genomic_DNA"/>
</dbReference>
<accession>A0A5C0UH54</accession>
<feature type="domain" description="Peptidase M24" evidence="8">
    <location>
        <begin position="18"/>
        <end position="245"/>
    </location>
</feature>
<name>A0A5C0UH54_9PROT</name>
<evidence type="ECO:0000256" key="6">
    <source>
        <dbReference type="HAMAP-Rule" id="MF_01974"/>
    </source>
</evidence>
<dbReference type="PROSITE" id="PS00680">
    <property type="entry name" value="MAP_1"/>
    <property type="match status" value="1"/>
</dbReference>
<dbReference type="InterPro" id="IPR002467">
    <property type="entry name" value="Pept_M24A_MAP1"/>
</dbReference>
<evidence type="ECO:0000256" key="4">
    <source>
        <dbReference type="ARBA" id="ARBA00022723"/>
    </source>
</evidence>
<dbReference type="GO" id="GO:0005829">
    <property type="term" value="C:cytosol"/>
    <property type="evidence" value="ECO:0007669"/>
    <property type="project" value="TreeGrafter"/>
</dbReference>
<evidence type="ECO:0000256" key="1">
    <source>
        <dbReference type="ARBA" id="ARBA00002521"/>
    </source>
</evidence>
<feature type="binding site" evidence="6">
    <location>
        <position position="209"/>
    </location>
    <ligand>
        <name>a divalent metal cation</name>
        <dbReference type="ChEBI" id="CHEBI:60240"/>
        <label>2</label>
        <note>catalytic</note>
    </ligand>
</feature>
<dbReference type="EC" id="3.4.11.18" evidence="6 7"/>
<dbReference type="Proteomes" id="UP000325004">
    <property type="component" value="Chromosome"/>
</dbReference>
<dbReference type="KEGG" id="cpri:FZC34_00340"/>
<dbReference type="SUPFAM" id="SSF55920">
    <property type="entry name" value="Creatinase/aminopeptidase"/>
    <property type="match status" value="1"/>
</dbReference>
<dbReference type="GO" id="GO:0006508">
    <property type="term" value="P:proteolysis"/>
    <property type="evidence" value="ECO:0007669"/>
    <property type="project" value="UniProtKB-KW"/>
</dbReference>
<dbReference type="PANTHER" id="PTHR43330:SF27">
    <property type="entry name" value="METHIONINE AMINOPEPTIDASE"/>
    <property type="match status" value="1"/>
</dbReference>
<dbReference type="PANTHER" id="PTHR43330">
    <property type="entry name" value="METHIONINE AMINOPEPTIDASE"/>
    <property type="match status" value="1"/>
</dbReference>